<organism evidence="1 2">
    <name type="scientific">Acidithiobacillus ferrivorans SS3</name>
    <dbReference type="NCBI Taxonomy" id="743299"/>
    <lineage>
        <taxon>Bacteria</taxon>
        <taxon>Pseudomonadati</taxon>
        <taxon>Pseudomonadota</taxon>
        <taxon>Acidithiobacillia</taxon>
        <taxon>Acidithiobacillales</taxon>
        <taxon>Acidithiobacillaceae</taxon>
        <taxon>Acidithiobacillus</taxon>
    </lineage>
</organism>
<protein>
    <submittedName>
        <fullName evidence="1">Uncharacterized protein</fullName>
    </submittedName>
</protein>
<dbReference type="STRING" id="743299.Acife_1576"/>
<name>G0JSB6_9PROT</name>
<evidence type="ECO:0000313" key="2">
    <source>
        <dbReference type="Proteomes" id="UP000009220"/>
    </source>
</evidence>
<dbReference type="Proteomes" id="UP000009220">
    <property type="component" value="Chromosome"/>
</dbReference>
<dbReference type="HOGENOM" id="CLU_2520059_0_0_6"/>
<dbReference type="EMBL" id="CP002985">
    <property type="protein sequence ID" value="AEM47713.1"/>
    <property type="molecule type" value="Genomic_DNA"/>
</dbReference>
<dbReference type="AlphaFoldDB" id="G0JSB6"/>
<reference evidence="1 2" key="1">
    <citation type="journal article" date="2011" name="J. Bacteriol.">
        <title>Draft genome of the psychrotolerant acidophile Acidithiobacillus ferrivorans SS3.</title>
        <authorList>
            <person name="Liljeqvist M."/>
            <person name="Valdes J."/>
            <person name="Holmes D.S."/>
            <person name="Dopson M."/>
        </authorList>
    </citation>
    <scope>NUCLEOTIDE SEQUENCE [LARGE SCALE GENOMIC DNA]</scope>
    <source>
        <strain evidence="1 2">SS3</strain>
    </source>
</reference>
<dbReference type="KEGG" id="afi:Acife_1576"/>
<proteinExistence type="predicted"/>
<evidence type="ECO:0000313" key="1">
    <source>
        <dbReference type="EMBL" id="AEM47713.1"/>
    </source>
</evidence>
<gene>
    <name evidence="1" type="ORF">Acife_1576</name>
</gene>
<accession>G0JSB6</accession>
<dbReference type="RefSeq" id="WP_014028969.1">
    <property type="nucleotide sequence ID" value="NC_015942.1"/>
</dbReference>
<sequence>MGKHLGKLVLGYGPAPFNIKVIPDQTDSRSLTQGQMAQEVFNTIEAQRRGHHKQGFSRRGKYRATQADDPMIAHQRTTLFPAIQ</sequence>